<feature type="compositionally biased region" description="Basic and acidic residues" evidence="7">
    <location>
        <begin position="276"/>
        <end position="287"/>
    </location>
</feature>
<dbReference type="Gene3D" id="3.40.190.10">
    <property type="entry name" value="Periplasmic binding protein-like II"/>
    <property type="match status" value="2"/>
</dbReference>
<gene>
    <name evidence="8" type="primary">modA</name>
    <name evidence="8" type="ORF">FHP08_05350</name>
</gene>
<dbReference type="GO" id="GO:0030973">
    <property type="term" value="F:molybdate ion binding"/>
    <property type="evidence" value="ECO:0007669"/>
    <property type="project" value="InterPro"/>
</dbReference>
<comment type="subunit">
    <text evidence="5">The complex is composed of two ATP-binding proteins (ModC), two transmembrane proteins (ModB) and a solute-binding protein (ModA).</text>
</comment>
<organism evidence="8 9">
    <name type="scientific">Zeimonas arvi</name>
    <dbReference type="NCBI Taxonomy" id="2498847"/>
    <lineage>
        <taxon>Bacteria</taxon>
        <taxon>Pseudomonadati</taxon>
        <taxon>Pseudomonadota</taxon>
        <taxon>Betaproteobacteria</taxon>
        <taxon>Burkholderiales</taxon>
        <taxon>Burkholderiaceae</taxon>
        <taxon>Zeimonas</taxon>
    </lineage>
</organism>
<dbReference type="CDD" id="cd13539">
    <property type="entry name" value="PBP2_AvModA"/>
    <property type="match status" value="1"/>
</dbReference>
<evidence type="ECO:0000256" key="1">
    <source>
        <dbReference type="ARBA" id="ARBA00009175"/>
    </source>
</evidence>
<dbReference type="PROSITE" id="PS51318">
    <property type="entry name" value="TAT"/>
    <property type="match status" value="1"/>
</dbReference>
<dbReference type="FunFam" id="3.40.190.10:FF:000035">
    <property type="entry name" value="Molybdate ABC transporter substrate-binding protein"/>
    <property type="match status" value="1"/>
</dbReference>
<comment type="similarity">
    <text evidence="1">Belongs to the bacterial solute-binding protein ModA family.</text>
</comment>
<evidence type="ECO:0000256" key="5">
    <source>
        <dbReference type="ARBA" id="ARBA00062515"/>
    </source>
</evidence>
<dbReference type="NCBIfam" id="TIGR01256">
    <property type="entry name" value="modA"/>
    <property type="match status" value="1"/>
</dbReference>
<evidence type="ECO:0000256" key="7">
    <source>
        <dbReference type="SAM" id="MobiDB-lite"/>
    </source>
</evidence>
<dbReference type="GO" id="GO:0015689">
    <property type="term" value="P:molybdate ion transport"/>
    <property type="evidence" value="ECO:0007669"/>
    <property type="project" value="InterPro"/>
</dbReference>
<keyword evidence="2 6" id="KW-0500">Molybdenum</keyword>
<feature type="binding site" evidence="6">
    <location>
        <position position="83"/>
    </location>
    <ligand>
        <name>molybdate</name>
        <dbReference type="ChEBI" id="CHEBI:36264"/>
    </ligand>
</feature>
<dbReference type="RefSeq" id="WP_147703294.1">
    <property type="nucleotide sequence ID" value="NZ_VDUY01000002.1"/>
</dbReference>
<name>A0A5C8P0D3_9BURK</name>
<keyword evidence="3 6" id="KW-0479">Metal-binding</keyword>
<accession>A0A5C8P0D3</accession>
<dbReference type="InterPro" id="IPR006311">
    <property type="entry name" value="TAT_signal"/>
</dbReference>
<dbReference type="Pfam" id="PF13531">
    <property type="entry name" value="SBP_bac_11"/>
    <property type="match status" value="1"/>
</dbReference>
<evidence type="ECO:0000256" key="3">
    <source>
        <dbReference type="ARBA" id="ARBA00022723"/>
    </source>
</evidence>
<protein>
    <submittedName>
        <fullName evidence="8">Molybdate ABC transporter substrate-binding protein</fullName>
    </submittedName>
</protein>
<dbReference type="GO" id="GO:1901359">
    <property type="term" value="F:tungstate binding"/>
    <property type="evidence" value="ECO:0007669"/>
    <property type="project" value="UniProtKB-ARBA"/>
</dbReference>
<sequence length="297" mass="31335">MPRASSRRRLLRGTAGLAAAGLLAGGTSIIAAQSVRPAAAASSGSGDIPTVAAASDLKFALEELAARFTGETGRKLRLSFGSSGNFARQIEQGAPYQLFLSADEDMVFRLADKGLTVDRGTLYAVGRIVLIVPRGSPLETDGELRDLAAALADGRLKRLAIANPDHAPYGKRAEEALRHAGLWDAIRPRLVLGENVSQAAQFATSGSTQGGIVAQSLALSPQVARNASFALIPAAWHQPLRQRMVLIAGAGETARAFHAWLQQPAAREVLARYGFSEDKEEGGREKGAGSSRWTGTR</sequence>
<evidence type="ECO:0000256" key="4">
    <source>
        <dbReference type="ARBA" id="ARBA00022729"/>
    </source>
</evidence>
<dbReference type="EMBL" id="VDUY01000002">
    <property type="protein sequence ID" value="TXL67045.1"/>
    <property type="molecule type" value="Genomic_DNA"/>
</dbReference>
<dbReference type="InterPro" id="IPR050682">
    <property type="entry name" value="ModA/WtpA"/>
</dbReference>
<dbReference type="GO" id="GO:0046872">
    <property type="term" value="F:metal ion binding"/>
    <property type="evidence" value="ECO:0007669"/>
    <property type="project" value="UniProtKB-KW"/>
</dbReference>
<evidence type="ECO:0000256" key="6">
    <source>
        <dbReference type="PIRSR" id="PIRSR004846-1"/>
    </source>
</evidence>
<comment type="caution">
    <text evidence="8">The sequence shown here is derived from an EMBL/GenBank/DDBJ whole genome shotgun (WGS) entry which is preliminary data.</text>
</comment>
<dbReference type="PANTHER" id="PTHR30632">
    <property type="entry name" value="MOLYBDATE-BINDING PERIPLASMIC PROTEIN"/>
    <property type="match status" value="1"/>
</dbReference>
<keyword evidence="9" id="KW-1185">Reference proteome</keyword>
<dbReference type="Proteomes" id="UP000321548">
    <property type="component" value="Unassembled WGS sequence"/>
</dbReference>
<feature type="region of interest" description="Disordered" evidence="7">
    <location>
        <begin position="276"/>
        <end position="297"/>
    </location>
</feature>
<evidence type="ECO:0000256" key="2">
    <source>
        <dbReference type="ARBA" id="ARBA00022505"/>
    </source>
</evidence>
<dbReference type="AlphaFoldDB" id="A0A5C8P0D3"/>
<reference evidence="8 9" key="1">
    <citation type="submission" date="2019-06" db="EMBL/GenBank/DDBJ databases">
        <title>Quisquiliibacterium sp. nov., isolated from a maize field.</title>
        <authorList>
            <person name="Lin S.-Y."/>
            <person name="Tsai C.-F."/>
            <person name="Young C.-C."/>
        </authorList>
    </citation>
    <scope>NUCLEOTIDE SEQUENCE [LARGE SCALE GENOMIC DNA]</scope>
    <source>
        <strain evidence="8 9">CC-CFT501</strain>
    </source>
</reference>
<dbReference type="OrthoDB" id="9785015at2"/>
<dbReference type="SUPFAM" id="SSF53850">
    <property type="entry name" value="Periplasmic binding protein-like II"/>
    <property type="match status" value="1"/>
</dbReference>
<dbReference type="InterPro" id="IPR005950">
    <property type="entry name" value="ModA"/>
</dbReference>
<dbReference type="InterPro" id="IPR044084">
    <property type="entry name" value="AvModA-like_subst-bd"/>
</dbReference>
<proteinExistence type="inferred from homology"/>
<evidence type="ECO:0000313" key="9">
    <source>
        <dbReference type="Proteomes" id="UP000321548"/>
    </source>
</evidence>
<feature type="binding site" evidence="6">
    <location>
        <position position="196"/>
    </location>
    <ligand>
        <name>molybdate</name>
        <dbReference type="ChEBI" id="CHEBI:36264"/>
    </ligand>
</feature>
<evidence type="ECO:0000313" key="8">
    <source>
        <dbReference type="EMBL" id="TXL67045.1"/>
    </source>
</evidence>
<keyword evidence="4" id="KW-0732">Signal</keyword>
<dbReference type="PIRSF" id="PIRSF004846">
    <property type="entry name" value="ModA"/>
    <property type="match status" value="1"/>
</dbReference>
<dbReference type="PANTHER" id="PTHR30632:SF14">
    <property type="entry name" value="TUNGSTATE_MOLYBDATE_CHROMATE-BINDING PROTEIN MODA"/>
    <property type="match status" value="1"/>
</dbReference>